<dbReference type="InterPro" id="IPR000653">
    <property type="entry name" value="DegT/StrS_aminotransferase"/>
</dbReference>
<dbReference type="AlphaFoldDB" id="A0A512N3C3"/>
<reference evidence="5 6" key="1">
    <citation type="submission" date="2019-07" db="EMBL/GenBank/DDBJ databases">
        <title>Whole genome shotgun sequence of Reyranella soli NBRC 108950.</title>
        <authorList>
            <person name="Hosoyama A."/>
            <person name="Uohara A."/>
            <person name="Ohji S."/>
            <person name="Ichikawa N."/>
        </authorList>
    </citation>
    <scope>NUCLEOTIDE SEQUENCE [LARGE SCALE GENOMIC DNA]</scope>
    <source>
        <strain evidence="5 6">NBRC 108950</strain>
    </source>
</reference>
<evidence type="ECO:0000256" key="3">
    <source>
        <dbReference type="PIRSR" id="PIRSR000390-2"/>
    </source>
</evidence>
<organism evidence="5 6">
    <name type="scientific">Reyranella soli</name>
    <dbReference type="NCBI Taxonomy" id="1230389"/>
    <lineage>
        <taxon>Bacteria</taxon>
        <taxon>Pseudomonadati</taxon>
        <taxon>Pseudomonadota</taxon>
        <taxon>Alphaproteobacteria</taxon>
        <taxon>Hyphomicrobiales</taxon>
        <taxon>Reyranellaceae</taxon>
        <taxon>Reyranella</taxon>
    </lineage>
</organism>
<evidence type="ECO:0000256" key="2">
    <source>
        <dbReference type="PIRSR" id="PIRSR000390-1"/>
    </source>
</evidence>
<dbReference type="Gene3D" id="3.40.640.10">
    <property type="entry name" value="Type I PLP-dependent aspartate aminotransferase-like (Major domain)"/>
    <property type="match status" value="1"/>
</dbReference>
<dbReference type="SUPFAM" id="SSF53383">
    <property type="entry name" value="PLP-dependent transferases"/>
    <property type="match status" value="1"/>
</dbReference>
<dbReference type="InterPro" id="IPR015422">
    <property type="entry name" value="PyrdxlP-dep_Trfase_small"/>
</dbReference>
<keyword evidence="5" id="KW-0808">Transferase</keyword>
<keyword evidence="3 4" id="KW-0663">Pyridoxal phosphate</keyword>
<feature type="active site" description="Proton acceptor" evidence="2">
    <location>
        <position position="198"/>
    </location>
</feature>
<dbReference type="Gene3D" id="3.90.1150.10">
    <property type="entry name" value="Aspartate Aminotransferase, domain 1"/>
    <property type="match status" value="1"/>
</dbReference>
<dbReference type="PANTHER" id="PTHR30244:SF34">
    <property type="entry name" value="DTDP-4-AMINO-4,6-DIDEOXYGALACTOSE TRANSAMINASE"/>
    <property type="match status" value="1"/>
</dbReference>
<dbReference type="GO" id="GO:0030170">
    <property type="term" value="F:pyridoxal phosphate binding"/>
    <property type="evidence" value="ECO:0007669"/>
    <property type="project" value="TreeGrafter"/>
</dbReference>
<name>A0A512N3C3_9HYPH</name>
<dbReference type="GO" id="GO:0000271">
    <property type="term" value="P:polysaccharide biosynthetic process"/>
    <property type="evidence" value="ECO:0007669"/>
    <property type="project" value="TreeGrafter"/>
</dbReference>
<gene>
    <name evidence="5" type="ORF">RSO01_02570</name>
</gene>
<dbReference type="OrthoDB" id="7260855at2"/>
<protein>
    <submittedName>
        <fullName evidence="5">Aminotransferase DegT</fullName>
    </submittedName>
</protein>
<comment type="similarity">
    <text evidence="1 4">Belongs to the DegT/DnrJ/EryC1 family.</text>
</comment>
<dbReference type="GO" id="GO:0008483">
    <property type="term" value="F:transaminase activity"/>
    <property type="evidence" value="ECO:0007669"/>
    <property type="project" value="UniProtKB-KW"/>
</dbReference>
<dbReference type="InterPro" id="IPR015424">
    <property type="entry name" value="PyrdxlP-dep_Trfase"/>
</dbReference>
<evidence type="ECO:0000256" key="1">
    <source>
        <dbReference type="ARBA" id="ARBA00037999"/>
    </source>
</evidence>
<dbReference type="Pfam" id="PF01041">
    <property type="entry name" value="DegT_DnrJ_EryC1"/>
    <property type="match status" value="1"/>
</dbReference>
<evidence type="ECO:0000256" key="4">
    <source>
        <dbReference type="RuleBase" id="RU004508"/>
    </source>
</evidence>
<feature type="modified residue" description="N6-(pyridoxal phosphate)lysine" evidence="3">
    <location>
        <position position="198"/>
    </location>
</feature>
<dbReference type="EMBL" id="BKAJ01000004">
    <property type="protein sequence ID" value="GEP53091.1"/>
    <property type="molecule type" value="Genomic_DNA"/>
</dbReference>
<dbReference type="RefSeq" id="WP_147145360.1">
    <property type="nucleotide sequence ID" value="NZ_BKAJ01000004.1"/>
</dbReference>
<keyword evidence="5" id="KW-0032">Aminotransferase</keyword>
<dbReference type="PIRSF" id="PIRSF000390">
    <property type="entry name" value="PLP_StrS"/>
    <property type="match status" value="1"/>
</dbReference>
<evidence type="ECO:0000313" key="6">
    <source>
        <dbReference type="Proteomes" id="UP000321058"/>
    </source>
</evidence>
<dbReference type="InterPro" id="IPR015421">
    <property type="entry name" value="PyrdxlP-dep_Trfase_major"/>
</dbReference>
<dbReference type="CDD" id="cd00616">
    <property type="entry name" value="AHBA_syn"/>
    <property type="match status" value="1"/>
</dbReference>
<comment type="caution">
    <text evidence="5">The sequence shown here is derived from an EMBL/GenBank/DDBJ whole genome shotgun (WGS) entry which is preliminary data.</text>
</comment>
<accession>A0A512N3C3</accession>
<sequence length="395" mass="42583">MSAGQKPLPSPQRADADDSIAFSRPCFGEAEADAAAAAVRSGWVVGGPRLAEFEQRFAVHCGAAEAIGVSSWTTGAFLVLHAWGIGAGDEVIVPSLTFIATVNVIRHAGATPVFADVDPGTYNIDPADIERKITPRTRAIMPVDQLGLPCDIDAVNKIASRYGLVVLDDAACAFASSNRGRPVGSLAGVTVFSLHARKVVTTGEGGMIVTDDRPFADRLRRLRHQGMSLSDYARHGAAPTVFESYPEIGYNFRITDIQAGIGLAQLDRLEHMLQSRRAFAERYSAALAQHPWLAPPSVPPDVVPNWQSYQIMLLPDAPMSRNEVMDRLHALGIPTRRGVMASHLEAPYRVAAADLPNTERVAVNSLQLPMHPALSFAQQDRVIGALKALANEHHR</sequence>
<keyword evidence="6" id="KW-1185">Reference proteome</keyword>
<proteinExistence type="inferred from homology"/>
<dbReference type="PANTHER" id="PTHR30244">
    <property type="entry name" value="TRANSAMINASE"/>
    <property type="match status" value="1"/>
</dbReference>
<dbReference type="Proteomes" id="UP000321058">
    <property type="component" value="Unassembled WGS sequence"/>
</dbReference>
<evidence type="ECO:0000313" key="5">
    <source>
        <dbReference type="EMBL" id="GEP53091.1"/>
    </source>
</evidence>